<feature type="transmembrane region" description="Helical" evidence="2">
    <location>
        <begin position="538"/>
        <end position="562"/>
    </location>
</feature>
<keyword evidence="2" id="KW-0472">Membrane</keyword>
<accession>A0A955I6H2</accession>
<feature type="compositionally biased region" description="Polar residues" evidence="1">
    <location>
        <begin position="1"/>
        <end position="16"/>
    </location>
</feature>
<sequence length="563" mass="61504">MYNSSNQQGSVNDPQASNSDLQQLSSTQSDYINQFVGSTPQSSYPQSANQMMSQQQMNSQAQQPPVNLSLNQSVTPTQQTTPPVVDAVGQNFSGYSNNPVQNASQSFANQQIQSPELSNDLSNQELVNNQPLNTPQIPVNDAFSLPQSNNSFEKAQTEIDNQFGNNYPTNDLPALQNQPYVSSEPQSGLSTDSMNSTPGLSTEANQPYGTSVAQGNMMQQQYNPVVPQNYAPPVSQFNQPVQNTLQGTPVNIEPQVVGAQQVEINQDYAEKNTNNQWLNSPLTPAIQNQSNTQLNPQQYNPTYQSPTNLTVDHDFSDGNSLGDDSQVSTGFLPAFDDNSDDSMLPVASDDNDDVFGNLDEPDATLPFGFSDYDPNEQVSSSLDSLSGFESQSLEEEANRIDVDFSESMPTNSQTVGVLTQEPQTQTPQNVVPTRTLSDVSYTAPAPTTLNQVEPQAQQAPMPVDSELSPTARLNKLLEEEEQAEKVIMQKQEQSVMKVAKSPKTVDAKSNIFKQTSDDVAFQGDIRNELSAKKPTSRYFMIISLIIIISVIGFLLVLLGLTLL</sequence>
<feature type="region of interest" description="Disordered" evidence="1">
    <location>
        <begin position="161"/>
        <end position="201"/>
    </location>
</feature>
<proteinExistence type="predicted"/>
<evidence type="ECO:0000313" key="4">
    <source>
        <dbReference type="Proteomes" id="UP000745577"/>
    </source>
</evidence>
<feature type="compositionally biased region" description="Polar residues" evidence="1">
    <location>
        <begin position="90"/>
        <end position="111"/>
    </location>
</feature>
<feature type="region of interest" description="Disordered" evidence="1">
    <location>
        <begin position="1"/>
        <end position="111"/>
    </location>
</feature>
<evidence type="ECO:0000313" key="3">
    <source>
        <dbReference type="EMBL" id="MCA9379960.1"/>
    </source>
</evidence>
<feature type="compositionally biased region" description="Low complexity" evidence="1">
    <location>
        <begin position="17"/>
        <end position="30"/>
    </location>
</feature>
<keyword evidence="2" id="KW-1133">Transmembrane helix</keyword>
<reference evidence="3" key="2">
    <citation type="journal article" date="2021" name="Microbiome">
        <title>Successional dynamics and alternative stable states in a saline activated sludge microbial community over 9 years.</title>
        <authorList>
            <person name="Wang Y."/>
            <person name="Ye J."/>
            <person name="Ju F."/>
            <person name="Liu L."/>
            <person name="Boyd J.A."/>
            <person name="Deng Y."/>
            <person name="Parks D.H."/>
            <person name="Jiang X."/>
            <person name="Yin X."/>
            <person name="Woodcroft B.J."/>
            <person name="Tyson G.W."/>
            <person name="Hugenholtz P."/>
            <person name="Polz M.F."/>
            <person name="Zhang T."/>
        </authorList>
    </citation>
    <scope>NUCLEOTIDE SEQUENCE</scope>
    <source>
        <strain evidence="3">HKST-UBA15</strain>
    </source>
</reference>
<feature type="compositionally biased region" description="Polar residues" evidence="1">
    <location>
        <begin position="31"/>
        <end position="44"/>
    </location>
</feature>
<dbReference type="AlphaFoldDB" id="A0A955I6H2"/>
<name>A0A955I6H2_9BACT</name>
<evidence type="ECO:0000256" key="1">
    <source>
        <dbReference type="SAM" id="MobiDB-lite"/>
    </source>
</evidence>
<dbReference type="EMBL" id="JAGQLL010000020">
    <property type="protein sequence ID" value="MCA9379960.1"/>
    <property type="molecule type" value="Genomic_DNA"/>
</dbReference>
<organism evidence="3 4">
    <name type="scientific">Candidatus Dojkabacteria bacterium</name>
    <dbReference type="NCBI Taxonomy" id="2099670"/>
    <lineage>
        <taxon>Bacteria</taxon>
        <taxon>Candidatus Dojkabacteria</taxon>
    </lineage>
</organism>
<dbReference type="Proteomes" id="UP000745577">
    <property type="component" value="Unassembled WGS sequence"/>
</dbReference>
<comment type="caution">
    <text evidence="3">The sequence shown here is derived from an EMBL/GenBank/DDBJ whole genome shotgun (WGS) entry which is preliminary data.</text>
</comment>
<gene>
    <name evidence="3" type="ORF">KC675_02145</name>
</gene>
<feature type="compositionally biased region" description="Low complexity" evidence="1">
    <location>
        <begin position="72"/>
        <end position="85"/>
    </location>
</feature>
<feature type="region of interest" description="Disordered" evidence="1">
    <location>
        <begin position="126"/>
        <end position="147"/>
    </location>
</feature>
<protein>
    <submittedName>
        <fullName evidence="3">Uncharacterized protein</fullName>
    </submittedName>
</protein>
<feature type="region of interest" description="Disordered" evidence="1">
    <location>
        <begin position="276"/>
        <end position="295"/>
    </location>
</feature>
<evidence type="ECO:0000256" key="2">
    <source>
        <dbReference type="SAM" id="Phobius"/>
    </source>
</evidence>
<keyword evidence="2" id="KW-0812">Transmembrane</keyword>
<feature type="compositionally biased region" description="Low complexity" evidence="1">
    <location>
        <begin position="45"/>
        <end position="65"/>
    </location>
</feature>
<reference evidence="3" key="1">
    <citation type="submission" date="2020-04" db="EMBL/GenBank/DDBJ databases">
        <authorList>
            <person name="Zhang T."/>
        </authorList>
    </citation>
    <scope>NUCLEOTIDE SEQUENCE</scope>
    <source>
        <strain evidence="3">HKST-UBA15</strain>
    </source>
</reference>
<feature type="compositionally biased region" description="Polar residues" evidence="1">
    <location>
        <begin position="126"/>
        <end position="137"/>
    </location>
</feature>